<comment type="similarity">
    <text evidence="1">In the C-terminal section; belongs to the trehalose phosphatase family.</text>
</comment>
<dbReference type="NCBIfam" id="TIGR01484">
    <property type="entry name" value="HAD-SF-IIB"/>
    <property type="match status" value="1"/>
</dbReference>
<name>A0A9D2RP35_9MICO</name>
<dbReference type="Gene3D" id="3.30.70.1020">
    <property type="entry name" value="Trehalose-6-phosphate phosphatase related protein, domain 2"/>
    <property type="match status" value="1"/>
</dbReference>
<reference evidence="4" key="1">
    <citation type="journal article" date="2021" name="PeerJ">
        <title>Extensive microbial diversity within the chicken gut microbiome revealed by metagenomics and culture.</title>
        <authorList>
            <person name="Gilroy R."/>
            <person name="Ravi A."/>
            <person name="Getino M."/>
            <person name="Pursley I."/>
            <person name="Horton D.L."/>
            <person name="Alikhan N.F."/>
            <person name="Baker D."/>
            <person name="Gharbi K."/>
            <person name="Hall N."/>
            <person name="Watson M."/>
            <person name="Adriaenssens E.M."/>
            <person name="Foster-Nyarko E."/>
            <person name="Jarju S."/>
            <person name="Secka A."/>
            <person name="Antonio M."/>
            <person name="Oren A."/>
            <person name="Chaudhuri R.R."/>
            <person name="La Ragione R."/>
            <person name="Hildebrand F."/>
            <person name="Pallen M.J."/>
        </authorList>
    </citation>
    <scope>NUCLEOTIDE SEQUENCE</scope>
    <source>
        <strain evidence="4">ChiHjej13B12-24818</strain>
    </source>
</reference>
<dbReference type="NCBIfam" id="TIGR00685">
    <property type="entry name" value="T6PP"/>
    <property type="match status" value="1"/>
</dbReference>
<dbReference type="PANTHER" id="PTHR10788:SF106">
    <property type="entry name" value="BCDNA.GH08860"/>
    <property type="match status" value="1"/>
</dbReference>
<dbReference type="PANTHER" id="PTHR10788">
    <property type="entry name" value="TREHALOSE-6-PHOSPHATE SYNTHASE"/>
    <property type="match status" value="1"/>
</dbReference>
<dbReference type="AlphaFoldDB" id="A0A9D2RP35"/>
<evidence type="ECO:0000256" key="3">
    <source>
        <dbReference type="SAM" id="MobiDB-lite"/>
    </source>
</evidence>
<dbReference type="Proteomes" id="UP000823823">
    <property type="component" value="Unassembled WGS sequence"/>
</dbReference>
<comment type="caution">
    <text evidence="4">The sequence shown here is derived from an EMBL/GenBank/DDBJ whole genome shotgun (WGS) entry which is preliminary data.</text>
</comment>
<evidence type="ECO:0000256" key="1">
    <source>
        <dbReference type="ARBA" id="ARBA00006330"/>
    </source>
</evidence>
<evidence type="ECO:0000313" key="5">
    <source>
        <dbReference type="Proteomes" id="UP000823823"/>
    </source>
</evidence>
<dbReference type="InterPro" id="IPR023214">
    <property type="entry name" value="HAD_sf"/>
</dbReference>
<evidence type="ECO:0000256" key="2">
    <source>
        <dbReference type="ARBA" id="ARBA00008799"/>
    </source>
</evidence>
<protein>
    <submittedName>
        <fullName evidence="4">Bifunctional alpha,alpha-trehalose-phosphate synthase (UDP-forming)/trehalose-phosphatase</fullName>
    </submittedName>
</protein>
<dbReference type="SUPFAM" id="SSF56784">
    <property type="entry name" value="HAD-like"/>
    <property type="match status" value="1"/>
</dbReference>
<dbReference type="GO" id="GO:0003825">
    <property type="term" value="F:alpha,alpha-trehalose-phosphate synthase (UDP-forming) activity"/>
    <property type="evidence" value="ECO:0007669"/>
    <property type="project" value="TreeGrafter"/>
</dbReference>
<dbReference type="CDD" id="cd03788">
    <property type="entry name" value="GT20_TPS"/>
    <property type="match status" value="1"/>
</dbReference>
<proteinExistence type="inferred from homology"/>
<sequence length="770" mass="83775">MPADTSSASPEQSAASSSATASGHELVVVANRLPVDARTLPDGATEWVTSPGGLVTAMESVMRTVDSGAWVGWGGSAGYAPEPFEADGMHLYPVRLEQEDIERYYEGFSNATLWPLYHDVIVDPEFHRGWWDSYVSANRRFARSAAEVTEPGGTVWVHDYQLQLVPQMIRASRTDVRIGFFNHIPFPPVELFSQLPKRNQILRGLLGADVVGFQRESDALNFVAAVRKLLGYHVDGQTISVPGLGSAPTREVVAHTFPISIDAAAVSALTEDPDVRERAQQLRQDLGNPKRIVLGVDRLDYTKGIRHRLKAWGELLRDESVDPHEVVMIQIATPSRERVEAYRQLRDEVELTVGRINGDYAPIGRPAVSYQHRTFDRRDMTAMYMAADVVLVTALRDGMNLVAKEYVASRPDLRGVLVLSEFAGAADELRASVRVNPHDIDELKSAILRALAMPEEEQEDAMVSLRHQVVEHDVQAWAHSFLEELEQVGRPVEEPTAPIRLRGDEPSSPEQLAAELETFASIPRILVASDFDGVLAPIVADRDAVEPDAAALGLLHELSDMPGVSVALVSGRALADLDAHACMPSSVVLVGSHGAEVGALPPWMHAEVLDSGSMTMTPEKEQLLEAITRNLRRIASQHPGAEVETKPAAAVLHTRNARGRGSSNATEAALEYAVSLPDVTVTPGKEVVEFSVIDTSKGDALEALARASAADAWLYLGDDVTDESVFARLGDDDMGVKVGGGDTSATHRITGTDDARHLLEKLVRARRELG</sequence>
<dbReference type="InterPro" id="IPR006379">
    <property type="entry name" value="HAD-SF_hydro_IIB"/>
</dbReference>
<organism evidence="4 5">
    <name type="scientific">Candidatus Brachybacterium merdavium</name>
    <dbReference type="NCBI Taxonomy" id="2838513"/>
    <lineage>
        <taxon>Bacteria</taxon>
        <taxon>Bacillati</taxon>
        <taxon>Actinomycetota</taxon>
        <taxon>Actinomycetes</taxon>
        <taxon>Micrococcales</taxon>
        <taxon>Dermabacteraceae</taxon>
        <taxon>Brachybacterium</taxon>
    </lineage>
</organism>
<dbReference type="EMBL" id="DWZH01000057">
    <property type="protein sequence ID" value="HJB10463.1"/>
    <property type="molecule type" value="Genomic_DNA"/>
</dbReference>
<comment type="similarity">
    <text evidence="2">Belongs to the glycosyltransferase 20 family.</text>
</comment>
<dbReference type="Gene3D" id="3.40.50.2000">
    <property type="entry name" value="Glycogen Phosphorylase B"/>
    <property type="match status" value="2"/>
</dbReference>
<dbReference type="InterPro" id="IPR003337">
    <property type="entry name" value="Trehalose_PPase"/>
</dbReference>
<dbReference type="Pfam" id="PF02358">
    <property type="entry name" value="Trehalose_PPase"/>
    <property type="match status" value="1"/>
</dbReference>
<dbReference type="Gene3D" id="3.40.50.1000">
    <property type="entry name" value="HAD superfamily/HAD-like"/>
    <property type="match status" value="1"/>
</dbReference>
<feature type="region of interest" description="Disordered" evidence="3">
    <location>
        <begin position="1"/>
        <end position="21"/>
    </location>
</feature>
<reference evidence="4" key="2">
    <citation type="submission" date="2021-04" db="EMBL/GenBank/DDBJ databases">
        <authorList>
            <person name="Gilroy R."/>
        </authorList>
    </citation>
    <scope>NUCLEOTIDE SEQUENCE</scope>
    <source>
        <strain evidence="4">ChiHjej13B12-24818</strain>
    </source>
</reference>
<dbReference type="Pfam" id="PF00982">
    <property type="entry name" value="Glyco_transf_20"/>
    <property type="match status" value="1"/>
</dbReference>
<dbReference type="InterPro" id="IPR036412">
    <property type="entry name" value="HAD-like_sf"/>
</dbReference>
<gene>
    <name evidence="4" type="ORF">H9786_08010</name>
</gene>
<evidence type="ECO:0000313" key="4">
    <source>
        <dbReference type="EMBL" id="HJB10463.1"/>
    </source>
</evidence>
<accession>A0A9D2RP35</accession>
<dbReference type="GO" id="GO:0016791">
    <property type="term" value="F:phosphatase activity"/>
    <property type="evidence" value="ECO:0007669"/>
    <property type="project" value="UniProtKB-ARBA"/>
</dbReference>
<dbReference type="InterPro" id="IPR001830">
    <property type="entry name" value="Glyco_trans_20"/>
</dbReference>
<dbReference type="SUPFAM" id="SSF53756">
    <property type="entry name" value="UDP-Glycosyltransferase/glycogen phosphorylase"/>
    <property type="match status" value="1"/>
</dbReference>
<dbReference type="GO" id="GO:0005992">
    <property type="term" value="P:trehalose biosynthetic process"/>
    <property type="evidence" value="ECO:0007669"/>
    <property type="project" value="InterPro"/>
</dbReference>
<dbReference type="NCBIfam" id="NF011071">
    <property type="entry name" value="PRK14501.1"/>
    <property type="match status" value="1"/>
</dbReference>